<dbReference type="NCBIfam" id="NF009920">
    <property type="entry name" value="PRK13381.1"/>
    <property type="match status" value="1"/>
</dbReference>
<protein>
    <recommendedName>
        <fullName evidence="11">Peptidase T</fullName>
        <ecNumber evidence="11">3.4.11.4</ecNumber>
    </recommendedName>
    <alternativeName>
        <fullName evidence="11">Aminotripeptidase</fullName>
        <shortName evidence="11">Tripeptidase</shortName>
    </alternativeName>
    <alternativeName>
        <fullName evidence="11">Tripeptide aminopeptidase</fullName>
    </alternativeName>
</protein>
<keyword evidence="10 11" id="KW-0482">Metalloprotease</keyword>
<dbReference type="Gene3D" id="3.30.70.360">
    <property type="match status" value="1"/>
</dbReference>
<dbReference type="InterPro" id="IPR001261">
    <property type="entry name" value="ArgE/DapE_CS"/>
</dbReference>
<dbReference type="InterPro" id="IPR010161">
    <property type="entry name" value="Peptidase_M20B"/>
</dbReference>
<dbReference type="GO" id="GO:0008237">
    <property type="term" value="F:metallopeptidase activity"/>
    <property type="evidence" value="ECO:0007669"/>
    <property type="project" value="UniProtKB-KW"/>
</dbReference>
<dbReference type="PIRSF" id="PIRSF037215">
    <property type="entry name" value="Peptidase_M20B"/>
    <property type="match status" value="1"/>
</dbReference>
<comment type="catalytic activity">
    <reaction evidence="1 11">
        <text>Release of the N-terminal residue from a tripeptide.</text>
        <dbReference type="EC" id="3.4.11.4"/>
    </reaction>
</comment>
<dbReference type="InterPro" id="IPR002933">
    <property type="entry name" value="Peptidase_M20"/>
</dbReference>
<evidence type="ECO:0000256" key="3">
    <source>
        <dbReference type="ARBA" id="ARBA00009692"/>
    </source>
</evidence>
<evidence type="ECO:0000256" key="4">
    <source>
        <dbReference type="ARBA" id="ARBA00022438"/>
    </source>
</evidence>
<keyword evidence="8 11" id="KW-0378">Hydrolase</keyword>
<evidence type="ECO:0000256" key="1">
    <source>
        <dbReference type="ARBA" id="ARBA00000870"/>
    </source>
</evidence>
<dbReference type="CDD" id="cd03892">
    <property type="entry name" value="M20_peptT"/>
    <property type="match status" value="1"/>
</dbReference>
<feature type="binding site" evidence="11 13">
    <location>
        <position position="141"/>
    </location>
    <ligand>
        <name>Zn(2+)</name>
        <dbReference type="ChEBI" id="CHEBI:29105"/>
        <label>1</label>
    </ligand>
</feature>
<evidence type="ECO:0000256" key="13">
    <source>
        <dbReference type="PIRSR" id="PIRSR037215-2"/>
    </source>
</evidence>
<dbReference type="Pfam" id="PF07687">
    <property type="entry name" value="M20_dimer"/>
    <property type="match status" value="1"/>
</dbReference>
<evidence type="ECO:0000256" key="5">
    <source>
        <dbReference type="ARBA" id="ARBA00022490"/>
    </source>
</evidence>
<dbReference type="InterPro" id="IPR036264">
    <property type="entry name" value="Bact_exopeptidase_dim_dom"/>
</dbReference>
<comment type="similarity">
    <text evidence="3 11">Belongs to the peptidase M20B family.</text>
</comment>
<dbReference type="GO" id="GO:0006508">
    <property type="term" value="P:proteolysis"/>
    <property type="evidence" value="ECO:0007669"/>
    <property type="project" value="UniProtKB-UniRule"/>
</dbReference>
<keyword evidence="16" id="KW-1185">Reference proteome</keyword>
<feature type="binding site" evidence="11 13">
    <location>
        <position position="78"/>
    </location>
    <ligand>
        <name>Zn(2+)</name>
        <dbReference type="ChEBI" id="CHEBI:29105"/>
        <label>1</label>
    </ligand>
</feature>
<keyword evidence="4 11" id="KW-0031">Aminopeptidase</keyword>
<feature type="active site" evidence="11 12">
    <location>
        <position position="80"/>
    </location>
</feature>
<dbReference type="NCBIfam" id="NF003976">
    <property type="entry name" value="PRK05469.1"/>
    <property type="match status" value="1"/>
</dbReference>
<dbReference type="EC" id="3.4.11.4" evidence="11"/>
<comment type="cofactor">
    <cofactor evidence="11 13">
        <name>Zn(2+)</name>
        <dbReference type="ChEBI" id="CHEBI:29105"/>
    </cofactor>
    <text evidence="11 13">Binds 2 Zn(2+) ions per subunit.</text>
</comment>
<dbReference type="GO" id="GO:0043171">
    <property type="term" value="P:peptide catabolic process"/>
    <property type="evidence" value="ECO:0007669"/>
    <property type="project" value="UniProtKB-UniRule"/>
</dbReference>
<dbReference type="PANTHER" id="PTHR42994:SF1">
    <property type="entry name" value="PEPTIDASE T"/>
    <property type="match status" value="1"/>
</dbReference>
<keyword evidence="5 11" id="KW-0963">Cytoplasm</keyword>
<organism evidence="15 16">
    <name type="scientific">Thermohalobacter berrensis</name>
    <dbReference type="NCBI Taxonomy" id="99594"/>
    <lineage>
        <taxon>Bacteria</taxon>
        <taxon>Bacillati</taxon>
        <taxon>Bacillota</taxon>
        <taxon>Tissierellia</taxon>
        <taxon>Tissierellales</taxon>
        <taxon>Thermohalobacteraceae</taxon>
        <taxon>Thermohalobacter</taxon>
    </lineage>
</organism>
<gene>
    <name evidence="11" type="primary">pepT</name>
    <name evidence="15" type="ORF">BET03_10090</name>
</gene>
<dbReference type="OrthoDB" id="9804934at2"/>
<feature type="binding site" evidence="11 13">
    <location>
        <position position="176"/>
    </location>
    <ligand>
        <name>Zn(2+)</name>
        <dbReference type="ChEBI" id="CHEBI:29105"/>
        <label>2</label>
    </ligand>
</feature>
<dbReference type="PANTHER" id="PTHR42994">
    <property type="entry name" value="PEPTIDASE T"/>
    <property type="match status" value="1"/>
</dbReference>
<comment type="function">
    <text evidence="11">Cleaves the N-terminal amino acid of tripeptides.</text>
</comment>
<dbReference type="PROSITE" id="PS00759">
    <property type="entry name" value="ARGE_DAPE_CPG2_2"/>
    <property type="match status" value="1"/>
</dbReference>
<comment type="caution">
    <text evidence="15">The sequence shown here is derived from an EMBL/GenBank/DDBJ whole genome shotgun (WGS) entry which is preliminary data.</text>
</comment>
<evidence type="ECO:0000256" key="8">
    <source>
        <dbReference type="ARBA" id="ARBA00022801"/>
    </source>
</evidence>
<dbReference type="RefSeq" id="WP_120168129.1">
    <property type="nucleotide sequence ID" value="NZ_MCIB01000008.1"/>
</dbReference>
<keyword evidence="9 11" id="KW-0862">Zinc</keyword>
<keyword evidence="6 11" id="KW-0645">Protease</keyword>
<evidence type="ECO:0000256" key="11">
    <source>
        <dbReference type="HAMAP-Rule" id="MF_00550"/>
    </source>
</evidence>
<reference evidence="15 16" key="1">
    <citation type="submission" date="2016-08" db="EMBL/GenBank/DDBJ databases">
        <title>Novel Firmicutes and Novel Genomes.</title>
        <authorList>
            <person name="Poppleton D.I."/>
            <person name="Gribaldo S."/>
        </authorList>
    </citation>
    <scope>NUCLEOTIDE SEQUENCE [LARGE SCALE GENOMIC DNA]</scope>
    <source>
        <strain evidence="15 16">CTT3</strain>
    </source>
</reference>
<accession>A0A419T6A7</accession>
<dbReference type="SUPFAM" id="SSF53187">
    <property type="entry name" value="Zn-dependent exopeptidases"/>
    <property type="match status" value="1"/>
</dbReference>
<evidence type="ECO:0000256" key="6">
    <source>
        <dbReference type="ARBA" id="ARBA00022670"/>
    </source>
</evidence>
<proteinExistence type="inferred from homology"/>
<evidence type="ECO:0000313" key="16">
    <source>
        <dbReference type="Proteomes" id="UP000284177"/>
    </source>
</evidence>
<evidence type="ECO:0000259" key="14">
    <source>
        <dbReference type="Pfam" id="PF07687"/>
    </source>
</evidence>
<dbReference type="EMBL" id="MCIB01000008">
    <property type="protein sequence ID" value="RKD32956.1"/>
    <property type="molecule type" value="Genomic_DNA"/>
</dbReference>
<dbReference type="PROSITE" id="PS00758">
    <property type="entry name" value="ARGE_DAPE_CPG2_1"/>
    <property type="match status" value="1"/>
</dbReference>
<dbReference type="FunFam" id="3.30.70.360:FF:000002">
    <property type="entry name" value="Peptidase T"/>
    <property type="match status" value="1"/>
</dbReference>
<dbReference type="SUPFAM" id="SSF55031">
    <property type="entry name" value="Bacterial exopeptidase dimerisation domain"/>
    <property type="match status" value="1"/>
</dbReference>
<dbReference type="NCBIfam" id="TIGR01882">
    <property type="entry name" value="peptidase-T"/>
    <property type="match status" value="1"/>
</dbReference>
<evidence type="ECO:0000256" key="12">
    <source>
        <dbReference type="PIRSR" id="PIRSR037215-1"/>
    </source>
</evidence>
<dbReference type="GO" id="GO:0005829">
    <property type="term" value="C:cytosol"/>
    <property type="evidence" value="ECO:0007669"/>
    <property type="project" value="TreeGrafter"/>
</dbReference>
<dbReference type="GO" id="GO:0008270">
    <property type="term" value="F:zinc ion binding"/>
    <property type="evidence" value="ECO:0007669"/>
    <property type="project" value="UniProtKB-UniRule"/>
</dbReference>
<evidence type="ECO:0000256" key="10">
    <source>
        <dbReference type="ARBA" id="ARBA00023049"/>
    </source>
</evidence>
<dbReference type="Proteomes" id="UP000284177">
    <property type="component" value="Unassembled WGS sequence"/>
</dbReference>
<dbReference type="AlphaFoldDB" id="A0A419T6A7"/>
<feature type="active site" description="Proton acceptor" evidence="11 12">
    <location>
        <position position="175"/>
    </location>
</feature>
<feature type="binding site" evidence="11 13">
    <location>
        <position position="198"/>
    </location>
    <ligand>
        <name>Zn(2+)</name>
        <dbReference type="ChEBI" id="CHEBI:29105"/>
        <label>1</label>
    </ligand>
</feature>
<name>A0A419T6A7_9FIRM</name>
<feature type="binding site" evidence="11 13">
    <location>
        <position position="141"/>
    </location>
    <ligand>
        <name>Zn(2+)</name>
        <dbReference type="ChEBI" id="CHEBI:29105"/>
        <label>2</label>
    </ligand>
</feature>
<dbReference type="HAMAP" id="MF_00550">
    <property type="entry name" value="Aminopeptidase_M20"/>
    <property type="match status" value="1"/>
</dbReference>
<dbReference type="Gene3D" id="3.40.630.10">
    <property type="entry name" value="Zn peptidases"/>
    <property type="match status" value="1"/>
</dbReference>
<evidence type="ECO:0000256" key="7">
    <source>
        <dbReference type="ARBA" id="ARBA00022723"/>
    </source>
</evidence>
<dbReference type="InterPro" id="IPR011650">
    <property type="entry name" value="Peptidase_M20_dimer"/>
</dbReference>
<keyword evidence="7 11" id="KW-0479">Metal-binding</keyword>
<sequence length="407" mass="45496">MSNLVERFLKYVKFDTKSDINSDSTPSTEGQMILAKEIVKELKEMGINDVSLDENGYVMATLPSNIDKEVPTIGFIAHLDTSSEVSGKNVKPNIVKNYAGKDILLNKDKNIVLSPKEFPELNNYVGEDLITTDGTTLLGADDKAGVAEIMTALEYLINNPDAKHGTIKVGFTPDEEIGRGADHFDVDKFGADFAYTIDGGPIGELEYENFNAAMAKITFNGRSVHPGSAKNKMINSMLVANEFISMLPTNERPEHTEEYEGFFHIIDINGNVEKTNVTYIIRDHDKKKFEDKKKMINDITNFLNNKYGENTVVLDMKDQYYNMKEKVEPVIHIVETAKRAMEEVGVKPLIKPIRGGTDGARLSYMGLPCPNIFTGGHNFHGKYEYIPISSMEKAVEVILKIIELYSK</sequence>
<evidence type="ECO:0000256" key="2">
    <source>
        <dbReference type="ARBA" id="ARBA00004496"/>
    </source>
</evidence>
<dbReference type="GO" id="GO:0045148">
    <property type="term" value="F:tripeptide aminopeptidase activity"/>
    <property type="evidence" value="ECO:0007669"/>
    <property type="project" value="UniProtKB-UniRule"/>
</dbReference>
<evidence type="ECO:0000256" key="9">
    <source>
        <dbReference type="ARBA" id="ARBA00022833"/>
    </source>
</evidence>
<dbReference type="Pfam" id="PF01546">
    <property type="entry name" value="Peptidase_M20"/>
    <property type="match status" value="1"/>
</dbReference>
<feature type="domain" description="Peptidase M20 dimerisation" evidence="14">
    <location>
        <begin position="207"/>
        <end position="309"/>
    </location>
</feature>
<evidence type="ECO:0000313" key="15">
    <source>
        <dbReference type="EMBL" id="RKD32956.1"/>
    </source>
</evidence>
<feature type="binding site" evidence="11 13">
    <location>
        <position position="380"/>
    </location>
    <ligand>
        <name>Zn(2+)</name>
        <dbReference type="ChEBI" id="CHEBI:29105"/>
        <label>2</label>
    </ligand>
</feature>
<comment type="subcellular location">
    <subcellularLocation>
        <location evidence="2 11">Cytoplasm</location>
    </subcellularLocation>
</comment>